<sequence>MKPEIIEQIRSFVVETATELKKNPELQKDIDDGNFPRLVIENALELPIENKLLIEIRNDFEIGFYLTEVLPHKPEVDDIYLARIWAELNNDTNKPSFSVRWSFDCSWTGLNIENKYWEDVFNSKMVTQIEVSKWILCVVNGFRNRTDHNGYNFTF</sequence>
<evidence type="ECO:0000313" key="1">
    <source>
        <dbReference type="EMBL" id="HAS8538460.1"/>
    </source>
</evidence>
<accession>A0A8H9K5G6</accession>
<proteinExistence type="predicted"/>
<comment type="caution">
    <text evidence="1">The sequence shown here is derived from an EMBL/GenBank/DDBJ whole genome shotgun (WGS) entry which is preliminary data.</text>
</comment>
<protein>
    <submittedName>
        <fullName evidence="1">Uncharacterized protein</fullName>
    </submittedName>
</protein>
<dbReference type="EMBL" id="DACRBY010000001">
    <property type="protein sequence ID" value="HAS8538460.1"/>
    <property type="molecule type" value="Genomic_DNA"/>
</dbReference>
<reference evidence="1" key="1">
    <citation type="journal article" date="2018" name="Genome Biol.">
        <title>SKESA: strategic k-mer extension for scrupulous assemblies.</title>
        <authorList>
            <person name="Souvorov A."/>
            <person name="Agarwala R."/>
            <person name="Lipman D.J."/>
        </authorList>
    </citation>
    <scope>NUCLEOTIDE SEQUENCE</scope>
    <source>
        <strain evidence="1">BCW_3452</strain>
    </source>
</reference>
<dbReference type="AlphaFoldDB" id="A0A8H9K5G6"/>
<organism evidence="1">
    <name type="scientific">Vibrio vulnificus</name>
    <dbReference type="NCBI Taxonomy" id="672"/>
    <lineage>
        <taxon>Bacteria</taxon>
        <taxon>Pseudomonadati</taxon>
        <taxon>Pseudomonadota</taxon>
        <taxon>Gammaproteobacteria</taxon>
        <taxon>Vibrionales</taxon>
        <taxon>Vibrionaceae</taxon>
        <taxon>Vibrio</taxon>
    </lineage>
</organism>
<gene>
    <name evidence="1" type="ORF">I7730_01440</name>
</gene>
<name>A0A8H9K5G6_VIBVL</name>
<dbReference type="Proteomes" id="UP000863257">
    <property type="component" value="Unassembled WGS sequence"/>
</dbReference>
<reference evidence="1" key="2">
    <citation type="submission" date="2019-01" db="EMBL/GenBank/DDBJ databases">
        <authorList>
            <consortium name="NCBI Pathogen Detection Project"/>
        </authorList>
    </citation>
    <scope>NUCLEOTIDE SEQUENCE</scope>
    <source>
        <strain evidence="1">BCW_3452</strain>
    </source>
</reference>